<reference evidence="3 4" key="1">
    <citation type="submission" date="2024-09" db="EMBL/GenBank/DDBJ databases">
        <authorList>
            <person name="Sun Q."/>
            <person name="Mori K."/>
        </authorList>
    </citation>
    <scope>NUCLEOTIDE SEQUENCE [LARGE SCALE GENOMIC DNA]</scope>
    <source>
        <strain evidence="3 4">CECT 7682</strain>
    </source>
</reference>
<evidence type="ECO:0000259" key="2">
    <source>
        <dbReference type="SMART" id="SM00867"/>
    </source>
</evidence>
<dbReference type="InterPro" id="IPR036761">
    <property type="entry name" value="TTHA0802/YceI-like_sf"/>
</dbReference>
<dbReference type="SUPFAM" id="SSF101874">
    <property type="entry name" value="YceI-like"/>
    <property type="match status" value="1"/>
</dbReference>
<gene>
    <name evidence="3" type="ORF">ACFFUR_00880</name>
</gene>
<keyword evidence="1" id="KW-0472">Membrane</keyword>
<proteinExistence type="predicted"/>
<dbReference type="Pfam" id="PF04264">
    <property type="entry name" value="YceI"/>
    <property type="match status" value="1"/>
</dbReference>
<dbReference type="Proteomes" id="UP001589654">
    <property type="component" value="Unassembled WGS sequence"/>
</dbReference>
<dbReference type="SMART" id="SM00867">
    <property type="entry name" value="YceI"/>
    <property type="match status" value="1"/>
</dbReference>
<feature type="domain" description="Lipid/polyisoprenoid-binding YceI-like" evidence="2">
    <location>
        <begin position="68"/>
        <end position="230"/>
    </location>
</feature>
<dbReference type="EMBL" id="JBHMEW010000007">
    <property type="protein sequence ID" value="MFB9210346.1"/>
    <property type="molecule type" value="Genomic_DNA"/>
</dbReference>
<dbReference type="RefSeq" id="WP_379945313.1">
    <property type="nucleotide sequence ID" value="NZ_JBHMEW010000007.1"/>
</dbReference>
<keyword evidence="1" id="KW-0812">Transmembrane</keyword>
<accession>A0ABV5J0K8</accession>
<feature type="transmembrane region" description="Helical" evidence="1">
    <location>
        <begin position="43"/>
        <end position="63"/>
    </location>
</feature>
<keyword evidence="4" id="KW-1185">Reference proteome</keyword>
<dbReference type="Gene3D" id="2.40.128.110">
    <property type="entry name" value="Lipid/polyisoprenoid-binding, YceI-like"/>
    <property type="match status" value="1"/>
</dbReference>
<dbReference type="InterPro" id="IPR007372">
    <property type="entry name" value="Lipid/polyisoprenoid-bd_YceI"/>
</dbReference>
<evidence type="ECO:0000313" key="4">
    <source>
        <dbReference type="Proteomes" id="UP001589654"/>
    </source>
</evidence>
<comment type="caution">
    <text evidence="3">The sequence shown here is derived from an EMBL/GenBank/DDBJ whole genome shotgun (WGS) entry which is preliminary data.</text>
</comment>
<sequence length="233" mass="25623">MTTIMFRVNRGQAVTISWGLALYQQDGRKDHFKYLNEKLMKKAIHIIAKTTWVVFLTLAAFAVNAQEKYTLSGDQVIKVSGTSTIHDWDMVAKSGMSGDIQLKTENGVITALEGLKLTIPVNTLKSGKSSMDKNAYEALKSKANPKISFELVEVLGITPDTVKVKGKLTVAGTSKLIPLEAKYIVNGNAVDFAGKHEITFTEFKIDPPTAMFNTIKTGDNLTLSFNTQFKSAR</sequence>
<protein>
    <submittedName>
        <fullName evidence="3">YceI family protein</fullName>
    </submittedName>
</protein>
<keyword evidence="1" id="KW-1133">Transmembrane helix</keyword>
<organism evidence="3 4">
    <name type="scientific">Echinicola jeungdonensis</name>
    <dbReference type="NCBI Taxonomy" id="709343"/>
    <lineage>
        <taxon>Bacteria</taxon>
        <taxon>Pseudomonadati</taxon>
        <taxon>Bacteroidota</taxon>
        <taxon>Cytophagia</taxon>
        <taxon>Cytophagales</taxon>
        <taxon>Cyclobacteriaceae</taxon>
        <taxon>Echinicola</taxon>
    </lineage>
</organism>
<evidence type="ECO:0000313" key="3">
    <source>
        <dbReference type="EMBL" id="MFB9210346.1"/>
    </source>
</evidence>
<evidence type="ECO:0000256" key="1">
    <source>
        <dbReference type="SAM" id="Phobius"/>
    </source>
</evidence>
<name>A0ABV5J0K8_9BACT</name>